<dbReference type="Proteomes" id="UP000887116">
    <property type="component" value="Unassembled WGS sequence"/>
</dbReference>
<dbReference type="EMBL" id="BMAO01006109">
    <property type="protein sequence ID" value="GFR06094.1"/>
    <property type="molecule type" value="Genomic_DNA"/>
</dbReference>
<evidence type="ECO:0000313" key="1">
    <source>
        <dbReference type="EMBL" id="GFR06094.1"/>
    </source>
</evidence>
<reference evidence="1" key="1">
    <citation type="submission" date="2020-07" db="EMBL/GenBank/DDBJ databases">
        <title>Multicomponent nature underlies the extraordinary mechanical properties of spider dragline silk.</title>
        <authorList>
            <person name="Kono N."/>
            <person name="Nakamura H."/>
            <person name="Mori M."/>
            <person name="Yoshida Y."/>
            <person name="Ohtoshi R."/>
            <person name="Malay A.D."/>
            <person name="Moran D.A.P."/>
            <person name="Tomita M."/>
            <person name="Numata K."/>
            <person name="Arakawa K."/>
        </authorList>
    </citation>
    <scope>NUCLEOTIDE SEQUENCE</scope>
</reference>
<protein>
    <submittedName>
        <fullName evidence="1">Uncharacterized protein</fullName>
    </submittedName>
</protein>
<name>A0A8X6HMS5_TRICU</name>
<organism evidence="1 2">
    <name type="scientific">Trichonephila clavata</name>
    <name type="common">Joro spider</name>
    <name type="synonym">Nephila clavata</name>
    <dbReference type="NCBI Taxonomy" id="2740835"/>
    <lineage>
        <taxon>Eukaryota</taxon>
        <taxon>Metazoa</taxon>
        <taxon>Ecdysozoa</taxon>
        <taxon>Arthropoda</taxon>
        <taxon>Chelicerata</taxon>
        <taxon>Arachnida</taxon>
        <taxon>Araneae</taxon>
        <taxon>Araneomorphae</taxon>
        <taxon>Entelegynae</taxon>
        <taxon>Araneoidea</taxon>
        <taxon>Nephilidae</taxon>
        <taxon>Trichonephila</taxon>
    </lineage>
</organism>
<dbReference type="AlphaFoldDB" id="A0A8X6HMS5"/>
<keyword evidence="2" id="KW-1185">Reference proteome</keyword>
<sequence length="146" mass="16924">MTDNTVQGWSFPKPQTKIKLPVDFPAFRPFYRVLVLPESMDSSEDLVVDFHLQRFKIHLQDNGQSSVYRKRIFSIDHGNGTIWLNRRLVDMEFYKNTSQGKDFIWLPYLRNVASSIYDRIIVANLSGGKAAKDLISLNVITWSEVN</sequence>
<accession>A0A8X6HMS5</accession>
<comment type="caution">
    <text evidence="1">The sequence shown here is derived from an EMBL/GenBank/DDBJ whole genome shotgun (WGS) entry which is preliminary data.</text>
</comment>
<proteinExistence type="predicted"/>
<evidence type="ECO:0000313" key="2">
    <source>
        <dbReference type="Proteomes" id="UP000887116"/>
    </source>
</evidence>
<dbReference type="OrthoDB" id="6423960at2759"/>
<gene>
    <name evidence="1" type="primary">AVEN_85820_1</name>
    <name evidence="1" type="ORF">TNCT_729281</name>
</gene>